<proteinExistence type="predicted"/>
<sequence length="43" mass="4873">MFLFNTQPLLKMQPANPFGQGIILLIAAFHEFTTPHKNDLTCL</sequence>
<dbReference type="AlphaFoldDB" id="Q0F1X3"/>
<dbReference type="InParanoid" id="Q0F1X3"/>
<gene>
    <name evidence="1" type="ORF">SPV1_02477</name>
</gene>
<dbReference type="Proteomes" id="UP000005297">
    <property type="component" value="Unassembled WGS sequence"/>
</dbReference>
<evidence type="ECO:0000313" key="1">
    <source>
        <dbReference type="EMBL" id="EAU55777.1"/>
    </source>
</evidence>
<dbReference type="EMBL" id="AATS01000002">
    <property type="protein sequence ID" value="EAU55777.1"/>
    <property type="molecule type" value="Genomic_DNA"/>
</dbReference>
<dbReference type="HOGENOM" id="CLU_3235768_0_0_0"/>
<comment type="caution">
    <text evidence="1">The sequence shown here is derived from an EMBL/GenBank/DDBJ whole genome shotgun (WGS) entry which is preliminary data.</text>
</comment>
<keyword evidence="2" id="KW-1185">Reference proteome</keyword>
<evidence type="ECO:0000313" key="2">
    <source>
        <dbReference type="Proteomes" id="UP000005297"/>
    </source>
</evidence>
<name>Q0F1X3_9PROT</name>
<accession>Q0F1X3</accession>
<reference evidence="1 2" key="1">
    <citation type="submission" date="2006-09" db="EMBL/GenBank/DDBJ databases">
        <authorList>
            <person name="Emerson D."/>
            <person name="Ferriera S."/>
            <person name="Johnson J."/>
            <person name="Kravitz S."/>
            <person name="Halpern A."/>
            <person name="Remington K."/>
            <person name="Beeson K."/>
            <person name="Tran B."/>
            <person name="Rogers Y.-H."/>
            <person name="Friedman R."/>
            <person name="Venter J.C."/>
        </authorList>
    </citation>
    <scope>NUCLEOTIDE SEQUENCE [LARGE SCALE GENOMIC DNA]</scope>
    <source>
        <strain evidence="1 2">PV-1</strain>
    </source>
</reference>
<protein>
    <submittedName>
        <fullName evidence="1">Uncharacterized protein</fullName>
    </submittedName>
</protein>
<organism evidence="1 2">
    <name type="scientific">Mariprofundus ferrooxydans PV-1</name>
    <dbReference type="NCBI Taxonomy" id="314345"/>
    <lineage>
        <taxon>Bacteria</taxon>
        <taxon>Pseudomonadati</taxon>
        <taxon>Pseudomonadota</taxon>
        <taxon>Candidatius Mariprofundia</taxon>
        <taxon>Mariprofundales</taxon>
        <taxon>Mariprofundaceae</taxon>
        <taxon>Mariprofundus</taxon>
    </lineage>
</organism>